<dbReference type="InterPro" id="IPR013320">
    <property type="entry name" value="ConA-like_dom_sf"/>
</dbReference>
<dbReference type="Ensembl" id="ENSAMXT00000044932.1">
    <property type="protein sequence ID" value="ENSAMXP00000037230.1"/>
    <property type="gene ID" value="ENSAMXG00000040067.1"/>
</dbReference>
<name>A0A3B1J5V8_ASTMX</name>
<evidence type="ECO:0000256" key="4">
    <source>
        <dbReference type="PROSITE-ProRule" id="PRU00024"/>
    </source>
</evidence>
<dbReference type="InterPro" id="IPR001841">
    <property type="entry name" value="Znf_RING"/>
</dbReference>
<reference evidence="10" key="1">
    <citation type="submission" date="2013-03" db="EMBL/GenBank/DDBJ databases">
        <authorList>
            <person name="Jeffery W."/>
            <person name="Warren W."/>
            <person name="Wilson R.K."/>
        </authorList>
    </citation>
    <scope>NUCLEOTIDE SEQUENCE</scope>
    <source>
        <strain evidence="10">female</strain>
    </source>
</reference>
<dbReference type="InterPro" id="IPR001870">
    <property type="entry name" value="B30.2/SPRY"/>
</dbReference>
<dbReference type="Gene3D" id="2.60.120.920">
    <property type="match status" value="1"/>
</dbReference>
<sequence>MDTEFLCLKLSEDQLQCSICLEVFTDPVSTPCGHNFCMVCLRSYWASSSHCQSEFKSPDEPPFKRKRTVANLKKHKLMDPVENLEDYICQKHERPLELFCRDDQTCVCQFCIETDHRTHSTVPIEKESKCIEKKEADSVEIFRALVGCIERSQAELLEVMEEKQKAAESEAEEFIKEMEQEITELKRKNTELEQISHTEEHLHFLQVRVPLFLDSVLDVIMDPVTAHPDLIISYDGKQVRDGDTVRNLCGSSQKFDEYIGVVGKEGFSSGRFYYEVQVKGNSEWELGITKESSNRKGKIKMSPENGYWTMCLRNGTEYRALDNPSVPLSLSQPPQKVGVFVDYAAGLVAFYDVGARTHIYSYNEQAFTEKLYPVFSPSVFNEDEIPDPLMITPVKQCTLNPFM</sequence>
<reference evidence="9" key="4">
    <citation type="submission" date="2025-09" db="UniProtKB">
        <authorList>
            <consortium name="Ensembl"/>
        </authorList>
    </citation>
    <scope>IDENTIFICATION</scope>
</reference>
<evidence type="ECO:0000313" key="10">
    <source>
        <dbReference type="Proteomes" id="UP000018467"/>
    </source>
</evidence>
<dbReference type="CDD" id="cd13733">
    <property type="entry name" value="SPRY_PRY_C-I_1"/>
    <property type="match status" value="1"/>
</dbReference>
<dbReference type="InterPro" id="IPR050143">
    <property type="entry name" value="TRIM/RBCC"/>
</dbReference>
<accession>A0A3B1J5V8</accession>
<keyword evidence="5" id="KW-0175">Coiled coil</keyword>
<keyword evidence="2 4" id="KW-0863">Zinc-finger</keyword>
<dbReference type="SMART" id="SM00449">
    <property type="entry name" value="SPRY"/>
    <property type="match status" value="1"/>
</dbReference>
<dbReference type="FunFam" id="2.60.120.920:FF:000004">
    <property type="entry name" value="Butyrophilin subfamily 1 member A1"/>
    <property type="match status" value="1"/>
</dbReference>
<dbReference type="SMART" id="SM00184">
    <property type="entry name" value="RING"/>
    <property type="match status" value="1"/>
</dbReference>
<dbReference type="InterPro" id="IPR043136">
    <property type="entry name" value="B30.2/SPRY_sf"/>
</dbReference>
<evidence type="ECO:0000313" key="9">
    <source>
        <dbReference type="Ensembl" id="ENSAMXP00000037230.1"/>
    </source>
</evidence>
<dbReference type="GeneTree" id="ENSGT01040000240385"/>
<evidence type="ECO:0000259" key="7">
    <source>
        <dbReference type="PROSITE" id="PS50119"/>
    </source>
</evidence>
<dbReference type="InterPro" id="IPR013083">
    <property type="entry name" value="Znf_RING/FYVE/PHD"/>
</dbReference>
<proteinExistence type="predicted"/>
<keyword evidence="1" id="KW-0479">Metal-binding</keyword>
<evidence type="ECO:0000256" key="2">
    <source>
        <dbReference type="ARBA" id="ARBA00022771"/>
    </source>
</evidence>
<protein>
    <recommendedName>
        <fullName evidence="11">E3 ubiquitin-protein ligase TRIM39-like</fullName>
    </recommendedName>
</protein>
<dbReference type="Bgee" id="ENSAMXG00000040067">
    <property type="expression patterns" value="Expressed in embryo and 9 other cell types or tissues"/>
</dbReference>
<dbReference type="Pfam" id="PF13445">
    <property type="entry name" value="zf-RING_UBOX"/>
    <property type="match status" value="1"/>
</dbReference>
<feature type="domain" description="B box-type" evidence="7">
    <location>
        <begin position="84"/>
        <end position="124"/>
    </location>
</feature>
<reference evidence="9" key="3">
    <citation type="submission" date="2025-08" db="UniProtKB">
        <authorList>
            <consortium name="Ensembl"/>
        </authorList>
    </citation>
    <scope>IDENTIFICATION</scope>
</reference>
<evidence type="ECO:0000256" key="5">
    <source>
        <dbReference type="SAM" id="Coils"/>
    </source>
</evidence>
<evidence type="ECO:0000256" key="3">
    <source>
        <dbReference type="ARBA" id="ARBA00022833"/>
    </source>
</evidence>
<dbReference type="AlphaFoldDB" id="A0A3B1J5V8"/>
<feature type="domain" description="RING-type" evidence="6">
    <location>
        <begin position="17"/>
        <end position="51"/>
    </location>
</feature>
<dbReference type="InterPro" id="IPR003877">
    <property type="entry name" value="SPRY_dom"/>
</dbReference>
<dbReference type="PRINTS" id="PR01407">
    <property type="entry name" value="BUTYPHLNCDUF"/>
</dbReference>
<dbReference type="PROSITE" id="PS00518">
    <property type="entry name" value="ZF_RING_1"/>
    <property type="match status" value="1"/>
</dbReference>
<dbReference type="InParanoid" id="A0A3B1J5V8"/>
<dbReference type="InterPro" id="IPR027370">
    <property type="entry name" value="Znf-RING_euk"/>
</dbReference>
<reference evidence="10" key="2">
    <citation type="journal article" date="2014" name="Nat. Commun.">
        <title>The cavefish genome reveals candidate genes for eye loss.</title>
        <authorList>
            <person name="McGaugh S.E."/>
            <person name="Gross J.B."/>
            <person name="Aken B."/>
            <person name="Blin M."/>
            <person name="Borowsky R."/>
            <person name="Chalopin D."/>
            <person name="Hinaux H."/>
            <person name="Jeffery W.R."/>
            <person name="Keene A."/>
            <person name="Ma L."/>
            <person name="Minx P."/>
            <person name="Murphy D."/>
            <person name="O'Quin K.E."/>
            <person name="Retaux S."/>
            <person name="Rohner N."/>
            <person name="Searle S.M."/>
            <person name="Stahl B.A."/>
            <person name="Tabin C."/>
            <person name="Volff J.N."/>
            <person name="Yoshizawa M."/>
            <person name="Warren W.C."/>
        </authorList>
    </citation>
    <scope>NUCLEOTIDE SEQUENCE [LARGE SCALE GENOMIC DNA]</scope>
    <source>
        <strain evidence="10">female</strain>
    </source>
</reference>
<dbReference type="STRING" id="7994.ENSAMXP00000037230"/>
<dbReference type="InterPro" id="IPR000315">
    <property type="entry name" value="Znf_B-box"/>
</dbReference>
<keyword evidence="10" id="KW-1185">Reference proteome</keyword>
<dbReference type="SMART" id="SM00589">
    <property type="entry name" value="PRY"/>
    <property type="match status" value="1"/>
</dbReference>
<organism evidence="9 10">
    <name type="scientific">Astyanax mexicanus</name>
    <name type="common">Blind cave fish</name>
    <name type="synonym">Astyanax fasciatus mexicanus</name>
    <dbReference type="NCBI Taxonomy" id="7994"/>
    <lineage>
        <taxon>Eukaryota</taxon>
        <taxon>Metazoa</taxon>
        <taxon>Chordata</taxon>
        <taxon>Craniata</taxon>
        <taxon>Vertebrata</taxon>
        <taxon>Euteleostomi</taxon>
        <taxon>Actinopterygii</taxon>
        <taxon>Neopterygii</taxon>
        <taxon>Teleostei</taxon>
        <taxon>Ostariophysi</taxon>
        <taxon>Characiformes</taxon>
        <taxon>Characoidei</taxon>
        <taxon>Acestrorhamphidae</taxon>
        <taxon>Acestrorhamphinae</taxon>
        <taxon>Astyanax</taxon>
    </lineage>
</organism>
<dbReference type="SUPFAM" id="SSF49899">
    <property type="entry name" value="Concanavalin A-like lectins/glucanases"/>
    <property type="match status" value="1"/>
</dbReference>
<dbReference type="SMART" id="SM00336">
    <property type="entry name" value="BBOX"/>
    <property type="match status" value="1"/>
</dbReference>
<dbReference type="PROSITE" id="PS50119">
    <property type="entry name" value="ZF_BBOX"/>
    <property type="match status" value="1"/>
</dbReference>
<evidence type="ECO:0000259" key="8">
    <source>
        <dbReference type="PROSITE" id="PS50188"/>
    </source>
</evidence>
<dbReference type="Pfam" id="PF00622">
    <property type="entry name" value="SPRY"/>
    <property type="match status" value="1"/>
</dbReference>
<dbReference type="CDD" id="cd22249">
    <property type="entry name" value="UDM1_RNF168_RNF169-like"/>
    <property type="match status" value="1"/>
</dbReference>
<dbReference type="GO" id="GO:0008270">
    <property type="term" value="F:zinc ion binding"/>
    <property type="evidence" value="ECO:0007669"/>
    <property type="project" value="UniProtKB-KW"/>
</dbReference>
<keyword evidence="3" id="KW-0862">Zinc</keyword>
<dbReference type="Pfam" id="PF25600">
    <property type="entry name" value="TRIM_CC"/>
    <property type="match status" value="1"/>
</dbReference>
<feature type="coiled-coil region" evidence="5">
    <location>
        <begin position="149"/>
        <end position="198"/>
    </location>
</feature>
<dbReference type="Gene3D" id="3.30.40.10">
    <property type="entry name" value="Zinc/RING finger domain, C3HC4 (zinc finger)"/>
    <property type="match status" value="1"/>
</dbReference>
<dbReference type="Gene3D" id="3.30.160.60">
    <property type="entry name" value="Classic Zinc Finger"/>
    <property type="match status" value="1"/>
</dbReference>
<evidence type="ECO:0000256" key="1">
    <source>
        <dbReference type="ARBA" id="ARBA00022723"/>
    </source>
</evidence>
<dbReference type="InterPro" id="IPR006574">
    <property type="entry name" value="PRY"/>
</dbReference>
<dbReference type="Pfam" id="PF13765">
    <property type="entry name" value="PRY"/>
    <property type="match status" value="1"/>
</dbReference>
<dbReference type="PROSITE" id="PS50188">
    <property type="entry name" value="B302_SPRY"/>
    <property type="match status" value="1"/>
</dbReference>
<dbReference type="InterPro" id="IPR003879">
    <property type="entry name" value="Butyrophylin_SPRY"/>
</dbReference>
<dbReference type="SUPFAM" id="SSF57850">
    <property type="entry name" value="RING/U-box"/>
    <property type="match status" value="1"/>
</dbReference>
<dbReference type="InterPro" id="IPR017907">
    <property type="entry name" value="Znf_RING_CS"/>
</dbReference>
<feature type="domain" description="B30.2/SPRY" evidence="8">
    <location>
        <begin position="199"/>
        <end position="394"/>
    </location>
</feature>
<dbReference type="PROSITE" id="PS50089">
    <property type="entry name" value="ZF_RING_2"/>
    <property type="match status" value="1"/>
</dbReference>
<dbReference type="SUPFAM" id="SSF57845">
    <property type="entry name" value="B-box zinc-binding domain"/>
    <property type="match status" value="1"/>
</dbReference>
<dbReference type="PANTHER" id="PTHR24103">
    <property type="entry name" value="E3 UBIQUITIN-PROTEIN LIGASE TRIM"/>
    <property type="match status" value="1"/>
</dbReference>
<evidence type="ECO:0000259" key="6">
    <source>
        <dbReference type="PROSITE" id="PS50089"/>
    </source>
</evidence>
<dbReference type="InterPro" id="IPR058030">
    <property type="entry name" value="TRIM8/14/16/25/29/45/65_CC"/>
</dbReference>
<evidence type="ECO:0008006" key="11">
    <source>
        <dbReference type="Google" id="ProtNLM"/>
    </source>
</evidence>
<dbReference type="Pfam" id="PF00643">
    <property type="entry name" value="zf-B_box"/>
    <property type="match status" value="1"/>
</dbReference>
<dbReference type="CDD" id="cd19769">
    <property type="entry name" value="Bbox2_TRIM16-like"/>
    <property type="match status" value="1"/>
</dbReference>
<dbReference type="Proteomes" id="UP000018467">
    <property type="component" value="Unassembled WGS sequence"/>
</dbReference>